<dbReference type="Gene3D" id="3.40.50.150">
    <property type="entry name" value="Vaccinia Virus protein VP39"/>
    <property type="match status" value="1"/>
</dbReference>
<keyword evidence="3" id="KW-0808">Transferase</keyword>
<sequence>MPLSWNEIKSRAVTFSKEWQDEVSEDAEAKSFWDDFFHIFDISRRRVATFEQQVRKLDNKAGFIDLLWKGNILIEHKSRGHNLDKAYQQAKDYFPGLKEKELPRYILVSDFARFRLYDLDEGTQQEFKLEDLVQHVNLFGFIAGYQKRTYKEQDPVNIEAAELMGRLHDKLKDIGYEGHHLEIYLVRLLFCLFADDTGIFEKGIMNDYLDQKTSEDGSDLAAHIAQLFEILNTPQEKRLRKLDEALAAFPYVNGRLFEEQLPMASFDSEMRKILMECCLLDWGKISPAIFGSLFQSVMDKKARRNLGAHYTSEKNILKLIKPLFLDDLWDQYEKVKSDKNKLKRLHHTISKLRFLDPACGCGNFLVIAYRELRRLELEISKILLRGQQITSINDYFLVDVDQFYGIEYEEFPSQIAHVAMLLMDHQMNEEASIASGEYIKKIPIKKSSTIVHGNALRIDWQSLIVPYSWERNIPRYHYILGNPPFIGKSLQNVQQKEDMDLVFAGVNGAGVLDYVTAWYIRAAQYMEKANEVEENDLPRTKTAFVSTNSIAQGEQVGVLWSELFNRYHCKIHFAHRTFKWGNEAKGNAAVHVVIIGFSNFDIDKKLIFEYDELNSEPHEMQVKNINPYLVSGKDLIIIKRQRSISNVPQISFGSMPNDDGGLLLTNQEKIELVTSEPKVEKYIKPLISAHEFINGELRWCLWLEKANPKELQELPQVLKRIQHVKEHRSRSIREATNKLSATPTLFGENRQPDGDYVLIPGHSSENRYYIPLGYFGPEYIVNNSCFFIPKTLPYHFGILHSIFHMTWIKYICGRIKSDFRYSNTIVYNNFPWPENPSEKQKEAVEKAAQAVLDARAQFQNPAPGEKVASLADLYDPNTMPPVLVKAHQALDKAVDLCYRPQPFPNETKRIEFLFELYDRYTAGMFAGEKKKGNRKVK</sequence>
<organism evidence="10 11">
    <name type="scientific">Candidatus Opimibacter skivensis</name>
    <dbReference type="NCBI Taxonomy" id="2982028"/>
    <lineage>
        <taxon>Bacteria</taxon>
        <taxon>Pseudomonadati</taxon>
        <taxon>Bacteroidota</taxon>
        <taxon>Saprospiria</taxon>
        <taxon>Saprospirales</taxon>
        <taxon>Saprospiraceae</taxon>
        <taxon>Candidatus Opimibacter</taxon>
    </lineage>
</organism>
<evidence type="ECO:0000256" key="2">
    <source>
        <dbReference type="ARBA" id="ARBA00022603"/>
    </source>
</evidence>
<dbReference type="GO" id="GO:0009007">
    <property type="term" value="F:site-specific DNA-methyltransferase (adenine-specific) activity"/>
    <property type="evidence" value="ECO:0007669"/>
    <property type="project" value="UniProtKB-EC"/>
</dbReference>
<dbReference type="PANTHER" id="PTHR33841">
    <property type="entry name" value="DNA METHYLTRANSFERASE YEEA-RELATED"/>
    <property type="match status" value="1"/>
</dbReference>
<dbReference type="InterPro" id="IPR046816">
    <property type="entry name" value="MmeI_Mtase"/>
</dbReference>
<dbReference type="EMBL" id="JADKGY010000008">
    <property type="protein sequence ID" value="MBK9982817.1"/>
    <property type="molecule type" value="Genomic_DNA"/>
</dbReference>
<accession>A0A9D7STI2</accession>
<dbReference type="InterPro" id="IPR029063">
    <property type="entry name" value="SAM-dependent_MTases_sf"/>
</dbReference>
<gene>
    <name evidence="10" type="ORF">IPP15_10415</name>
</gene>
<dbReference type="InterPro" id="IPR050953">
    <property type="entry name" value="N4_N6_ade-DNA_methylase"/>
</dbReference>
<protein>
    <recommendedName>
        <fullName evidence="1">site-specific DNA-methyltransferase (adenine-specific)</fullName>
        <ecNumber evidence="1">2.1.1.72</ecNumber>
    </recommendedName>
</protein>
<feature type="domain" description="MmeI-like N-terminal" evidence="5">
    <location>
        <begin position="11"/>
        <end position="173"/>
    </location>
</feature>
<dbReference type="Pfam" id="PF20473">
    <property type="entry name" value="MmeI_Mtase"/>
    <property type="match status" value="1"/>
</dbReference>
<evidence type="ECO:0000259" key="7">
    <source>
        <dbReference type="Pfam" id="PF20466"/>
    </source>
</evidence>
<feature type="domain" description="MmeI-like C-terminal" evidence="8">
    <location>
        <begin position="838"/>
        <end position="924"/>
    </location>
</feature>
<evidence type="ECO:0000256" key="1">
    <source>
        <dbReference type="ARBA" id="ARBA00011900"/>
    </source>
</evidence>
<dbReference type="InterPro" id="IPR046820">
    <property type="entry name" value="MmeI_TRD"/>
</dbReference>
<dbReference type="Pfam" id="PF20465">
    <property type="entry name" value="MmeI_hel"/>
    <property type="match status" value="1"/>
</dbReference>
<evidence type="ECO:0000256" key="3">
    <source>
        <dbReference type="ARBA" id="ARBA00022679"/>
    </source>
</evidence>
<keyword evidence="2 10" id="KW-0489">Methyltransferase</keyword>
<evidence type="ECO:0000313" key="11">
    <source>
        <dbReference type="Proteomes" id="UP000808337"/>
    </source>
</evidence>
<feature type="domain" description="MmeI-like target recognition" evidence="7">
    <location>
        <begin position="632"/>
        <end position="834"/>
    </location>
</feature>
<dbReference type="SUPFAM" id="SSF53335">
    <property type="entry name" value="S-adenosyl-L-methionine-dependent methyltransferases"/>
    <property type="match status" value="1"/>
</dbReference>
<dbReference type="Pfam" id="PF20467">
    <property type="entry name" value="MmeI_C"/>
    <property type="match status" value="1"/>
</dbReference>
<name>A0A9D7STI2_9BACT</name>
<feature type="domain" description="MmeI-like DNA-methyltransferase" evidence="9">
    <location>
        <begin position="333"/>
        <end position="608"/>
    </location>
</feature>
<dbReference type="PANTHER" id="PTHR33841:SF1">
    <property type="entry name" value="DNA METHYLTRANSFERASE A"/>
    <property type="match status" value="1"/>
</dbReference>
<dbReference type="Pfam" id="PF20464">
    <property type="entry name" value="MmeI_N"/>
    <property type="match status" value="1"/>
</dbReference>
<dbReference type="EC" id="2.1.1.72" evidence="1"/>
<proteinExistence type="predicted"/>
<dbReference type="Pfam" id="PF20466">
    <property type="entry name" value="MmeI_TRD"/>
    <property type="match status" value="1"/>
</dbReference>
<feature type="domain" description="MmeI-like helicase spacer" evidence="6">
    <location>
        <begin position="179"/>
        <end position="257"/>
    </location>
</feature>
<evidence type="ECO:0000259" key="8">
    <source>
        <dbReference type="Pfam" id="PF20467"/>
    </source>
</evidence>
<dbReference type="GO" id="GO:0032259">
    <property type="term" value="P:methylation"/>
    <property type="evidence" value="ECO:0007669"/>
    <property type="project" value="UniProtKB-KW"/>
</dbReference>
<evidence type="ECO:0000259" key="9">
    <source>
        <dbReference type="Pfam" id="PF20473"/>
    </source>
</evidence>
<dbReference type="InterPro" id="IPR046818">
    <property type="entry name" value="MmeI_C"/>
</dbReference>
<reference evidence="10 11" key="1">
    <citation type="submission" date="2020-10" db="EMBL/GenBank/DDBJ databases">
        <title>Connecting structure to function with the recovery of over 1000 high-quality activated sludge metagenome-assembled genomes encoding full-length rRNA genes using long-read sequencing.</title>
        <authorList>
            <person name="Singleton C.M."/>
            <person name="Petriglieri F."/>
            <person name="Kristensen J.M."/>
            <person name="Kirkegaard R.H."/>
            <person name="Michaelsen T.Y."/>
            <person name="Andersen M.H."/>
            <person name="Karst S.M."/>
            <person name="Dueholm M.S."/>
            <person name="Nielsen P.H."/>
            <person name="Albertsen M."/>
        </authorList>
    </citation>
    <scope>NUCLEOTIDE SEQUENCE [LARGE SCALE GENOMIC DNA]</scope>
    <source>
        <strain evidence="10">Ribe_18-Q3-R11-54_MAXAC.273</strain>
    </source>
</reference>
<evidence type="ECO:0000259" key="5">
    <source>
        <dbReference type="Pfam" id="PF20464"/>
    </source>
</evidence>
<comment type="catalytic activity">
    <reaction evidence="4">
        <text>a 2'-deoxyadenosine in DNA + S-adenosyl-L-methionine = an N(6)-methyl-2'-deoxyadenosine in DNA + S-adenosyl-L-homocysteine + H(+)</text>
        <dbReference type="Rhea" id="RHEA:15197"/>
        <dbReference type="Rhea" id="RHEA-COMP:12418"/>
        <dbReference type="Rhea" id="RHEA-COMP:12419"/>
        <dbReference type="ChEBI" id="CHEBI:15378"/>
        <dbReference type="ChEBI" id="CHEBI:57856"/>
        <dbReference type="ChEBI" id="CHEBI:59789"/>
        <dbReference type="ChEBI" id="CHEBI:90615"/>
        <dbReference type="ChEBI" id="CHEBI:90616"/>
        <dbReference type="EC" id="2.1.1.72"/>
    </reaction>
</comment>
<comment type="caution">
    <text evidence="10">The sequence shown here is derived from an EMBL/GenBank/DDBJ whole genome shotgun (WGS) entry which is preliminary data.</text>
</comment>
<dbReference type="InterPro" id="IPR046819">
    <property type="entry name" value="MmeI_hel"/>
</dbReference>
<evidence type="ECO:0000313" key="10">
    <source>
        <dbReference type="EMBL" id="MBK9982817.1"/>
    </source>
</evidence>
<dbReference type="Proteomes" id="UP000808337">
    <property type="component" value="Unassembled WGS sequence"/>
</dbReference>
<dbReference type="InterPro" id="IPR046817">
    <property type="entry name" value="MmeI_N"/>
</dbReference>
<evidence type="ECO:0000256" key="4">
    <source>
        <dbReference type="ARBA" id="ARBA00047942"/>
    </source>
</evidence>
<dbReference type="AlphaFoldDB" id="A0A9D7STI2"/>
<evidence type="ECO:0000259" key="6">
    <source>
        <dbReference type="Pfam" id="PF20465"/>
    </source>
</evidence>